<keyword evidence="3" id="KW-1185">Reference proteome</keyword>
<dbReference type="EMBL" id="CZPZ01000032">
    <property type="protein sequence ID" value="CUS38673.1"/>
    <property type="molecule type" value="Genomic_DNA"/>
</dbReference>
<dbReference type="AlphaFoldDB" id="A0A0S4LM79"/>
<sequence>MARRVSGENRAAKTNGRSASAVKAGGTLGSGRVGRPEASSAGFPNGRSKDQAEEGEPMHQRIAELAHALYERSGFQQGKDVEHWLEAERQVKAARGLAA</sequence>
<proteinExistence type="predicted"/>
<dbReference type="Pfam" id="PF11154">
    <property type="entry name" value="DUF2934"/>
    <property type="match status" value="1"/>
</dbReference>
<name>A0A0S4LM79_9BACT</name>
<accession>A0A0S4LM79</accession>
<evidence type="ECO:0000256" key="1">
    <source>
        <dbReference type="SAM" id="MobiDB-lite"/>
    </source>
</evidence>
<feature type="compositionally biased region" description="Basic and acidic residues" evidence="1">
    <location>
        <begin position="1"/>
        <end position="11"/>
    </location>
</feature>
<feature type="region of interest" description="Disordered" evidence="1">
    <location>
        <begin position="1"/>
        <end position="60"/>
    </location>
</feature>
<evidence type="ECO:0008006" key="4">
    <source>
        <dbReference type="Google" id="ProtNLM"/>
    </source>
</evidence>
<feature type="compositionally biased region" description="Basic and acidic residues" evidence="1">
    <location>
        <begin position="47"/>
        <end position="60"/>
    </location>
</feature>
<dbReference type="RefSeq" id="WP_217490790.1">
    <property type="nucleotide sequence ID" value="NZ_CZPZ01000032.1"/>
</dbReference>
<gene>
    <name evidence="2" type="ORF">COMA2_50211</name>
</gene>
<evidence type="ECO:0000313" key="3">
    <source>
        <dbReference type="Proteomes" id="UP000198736"/>
    </source>
</evidence>
<dbReference type="Proteomes" id="UP000198736">
    <property type="component" value="Unassembled WGS sequence"/>
</dbReference>
<evidence type="ECO:0000313" key="2">
    <source>
        <dbReference type="EMBL" id="CUS38673.1"/>
    </source>
</evidence>
<dbReference type="InterPro" id="IPR021327">
    <property type="entry name" value="DUF2934"/>
</dbReference>
<reference evidence="3" key="1">
    <citation type="submission" date="2015-10" db="EMBL/GenBank/DDBJ databases">
        <authorList>
            <person name="Luecker S."/>
            <person name="Luecker S."/>
        </authorList>
    </citation>
    <scope>NUCLEOTIDE SEQUENCE [LARGE SCALE GENOMIC DNA]</scope>
</reference>
<organism evidence="2 3">
    <name type="scientific">Candidatus Nitrospira nitrificans</name>
    <dbReference type="NCBI Taxonomy" id="1742973"/>
    <lineage>
        <taxon>Bacteria</taxon>
        <taxon>Pseudomonadati</taxon>
        <taxon>Nitrospirota</taxon>
        <taxon>Nitrospiria</taxon>
        <taxon>Nitrospirales</taxon>
        <taxon>Nitrospiraceae</taxon>
        <taxon>Nitrospira</taxon>
    </lineage>
</organism>
<protein>
    <recommendedName>
        <fullName evidence="4">DUF2934 domain-containing protein</fullName>
    </recommendedName>
</protein>